<dbReference type="PANTHER" id="PTHR33393">
    <property type="entry name" value="POLYGLUTAMINE SYNTHESIS ACCESSORY PROTEIN RV0574C-RELATED"/>
    <property type="match status" value="1"/>
</dbReference>
<dbReference type="Gene3D" id="3.60.21.10">
    <property type="match status" value="1"/>
</dbReference>
<comment type="similarity">
    <text evidence="1">Belongs to the CapA family.</text>
</comment>
<evidence type="ECO:0000256" key="1">
    <source>
        <dbReference type="ARBA" id="ARBA00005662"/>
    </source>
</evidence>
<dbReference type="EC" id="3.1.-.-" evidence="4"/>
<dbReference type="InterPro" id="IPR052169">
    <property type="entry name" value="CW_Biosynth-Accessory"/>
</dbReference>
<feature type="domain" description="Capsule synthesis protein CapA" evidence="3">
    <location>
        <begin position="62"/>
        <end position="287"/>
    </location>
</feature>
<reference evidence="4 5" key="1">
    <citation type="journal article" date="2024" name="Pathogens">
        <title>Staphylococcus hsinchuensis sp. nov., Isolated from Soymilk.</title>
        <authorList>
            <person name="Wang Y.T."/>
            <person name="Lin Y.C."/>
            <person name="Hsieh Y.H."/>
            <person name="Lin Y.T."/>
            <person name="Hamada M."/>
            <person name="Chen C.C."/>
            <person name="Liou J.S."/>
            <person name="Lee A.Y."/>
            <person name="Zhang W.L."/>
            <person name="Chen Y.T."/>
            <person name="Huang C.H."/>
        </authorList>
    </citation>
    <scope>NUCLEOTIDE SEQUENCE [LARGE SCALE GENOMIC DNA]</scope>
    <source>
        <strain evidence="4 5">H164</strain>
    </source>
</reference>
<accession>A0ABZ3EEK0</accession>
<keyword evidence="5" id="KW-1185">Reference proteome</keyword>
<sequence>MKQSKRLSIDERVLKWTKRHKKRNSLYTGIILIVAIVLIVFVMSSEKIQPVKAMSKAQGDIRMTYLGNIELNKHIRKNNIHKSFSAVSDILKGSDFSTASLNYSKFSKNKKKDINSNIENVMFLKDLNIKSLNIINQVTDNITARDFGRAVDAQVGENYLTGNGSNPINSKTVQQTVKNKKVANVSFTDVESDYTDPLKNTTSISLEPRIFIPLVKKLKENNDFVVVNVDWGITDERNVTTRQREYAHALADAGADVIIGHNSVPQQIEHYKNTDIFYSLGNVTSEGFLSKKKHGLAVQQNWKGKHSKFMITPIKSQSGQITADKPNKVEEIKLLNNLESKSVNLKKENGGYVYEN</sequence>
<dbReference type="InterPro" id="IPR029052">
    <property type="entry name" value="Metallo-depent_PP-like"/>
</dbReference>
<dbReference type="SMART" id="SM00854">
    <property type="entry name" value="PGA_cap"/>
    <property type="match status" value="1"/>
</dbReference>
<evidence type="ECO:0000313" key="4">
    <source>
        <dbReference type="EMBL" id="XAF70903.1"/>
    </source>
</evidence>
<evidence type="ECO:0000313" key="5">
    <source>
        <dbReference type="Proteomes" id="UP001436297"/>
    </source>
</evidence>
<dbReference type="SUPFAM" id="SSF56300">
    <property type="entry name" value="Metallo-dependent phosphatases"/>
    <property type="match status" value="1"/>
</dbReference>
<evidence type="ECO:0000259" key="3">
    <source>
        <dbReference type="SMART" id="SM00854"/>
    </source>
</evidence>
<evidence type="ECO:0000256" key="2">
    <source>
        <dbReference type="SAM" id="Phobius"/>
    </source>
</evidence>
<dbReference type="RefSeq" id="WP_251517375.1">
    <property type="nucleotide sequence ID" value="NZ_CP128355.1"/>
</dbReference>
<dbReference type="PANTHER" id="PTHR33393:SF13">
    <property type="entry name" value="PGA BIOSYNTHESIS PROTEIN CAPA"/>
    <property type="match status" value="1"/>
</dbReference>
<dbReference type="EMBL" id="CP128355">
    <property type="protein sequence ID" value="XAF70903.1"/>
    <property type="molecule type" value="Genomic_DNA"/>
</dbReference>
<dbReference type="Proteomes" id="UP001436297">
    <property type="component" value="Chromosome"/>
</dbReference>
<keyword evidence="4" id="KW-0378">Hydrolase</keyword>
<protein>
    <submittedName>
        <fullName evidence="4">CapA family protein</fullName>
        <ecNumber evidence="4">3.1.-.-</ecNumber>
    </submittedName>
</protein>
<organism evidence="4 5">
    <name type="scientific">Staphylococcus hsinchuensis</name>
    <dbReference type="NCBI Taxonomy" id="3051183"/>
    <lineage>
        <taxon>Bacteria</taxon>
        <taxon>Bacillati</taxon>
        <taxon>Bacillota</taxon>
        <taxon>Bacilli</taxon>
        <taxon>Bacillales</taxon>
        <taxon>Staphylococcaceae</taxon>
        <taxon>Staphylococcus</taxon>
    </lineage>
</organism>
<dbReference type="GO" id="GO:0016787">
    <property type="term" value="F:hydrolase activity"/>
    <property type="evidence" value="ECO:0007669"/>
    <property type="project" value="UniProtKB-KW"/>
</dbReference>
<gene>
    <name evidence="4" type="ORF">QQM35_01940</name>
</gene>
<keyword evidence="2" id="KW-1133">Transmembrane helix</keyword>
<dbReference type="Pfam" id="PF09587">
    <property type="entry name" value="PGA_cap"/>
    <property type="match status" value="1"/>
</dbReference>
<feature type="transmembrane region" description="Helical" evidence="2">
    <location>
        <begin position="25"/>
        <end position="44"/>
    </location>
</feature>
<keyword evidence="2" id="KW-0472">Membrane</keyword>
<dbReference type="InterPro" id="IPR019079">
    <property type="entry name" value="Capsule_synth_CapA"/>
</dbReference>
<name>A0ABZ3EEK0_9STAP</name>
<proteinExistence type="inferred from homology"/>
<keyword evidence="2" id="KW-0812">Transmembrane</keyword>